<dbReference type="SUPFAM" id="SSF46689">
    <property type="entry name" value="Homeodomain-like"/>
    <property type="match status" value="2"/>
</dbReference>
<dbReference type="PROSITE" id="PS00041">
    <property type="entry name" value="HTH_ARAC_FAMILY_1"/>
    <property type="match status" value="1"/>
</dbReference>
<evidence type="ECO:0000256" key="4">
    <source>
        <dbReference type="SAM" id="MobiDB-lite"/>
    </source>
</evidence>
<gene>
    <name evidence="6" type="ORF">Pth03_72550</name>
</gene>
<dbReference type="InterPro" id="IPR050204">
    <property type="entry name" value="AraC_XylS_family_regulators"/>
</dbReference>
<dbReference type="GO" id="GO:0043565">
    <property type="term" value="F:sequence-specific DNA binding"/>
    <property type="evidence" value="ECO:0007669"/>
    <property type="project" value="InterPro"/>
</dbReference>
<dbReference type="PRINTS" id="PR00032">
    <property type="entry name" value="HTHARAC"/>
</dbReference>
<dbReference type="GO" id="GO:0003700">
    <property type="term" value="F:DNA-binding transcription factor activity"/>
    <property type="evidence" value="ECO:0007669"/>
    <property type="project" value="InterPro"/>
</dbReference>
<evidence type="ECO:0000256" key="2">
    <source>
        <dbReference type="ARBA" id="ARBA00023125"/>
    </source>
</evidence>
<dbReference type="Gene3D" id="1.10.10.60">
    <property type="entry name" value="Homeodomain-like"/>
    <property type="match status" value="2"/>
</dbReference>
<dbReference type="SMART" id="SM00342">
    <property type="entry name" value="HTH_ARAC"/>
    <property type="match status" value="1"/>
</dbReference>
<proteinExistence type="predicted"/>
<dbReference type="InterPro" id="IPR009057">
    <property type="entry name" value="Homeodomain-like_sf"/>
</dbReference>
<feature type="region of interest" description="Disordered" evidence="4">
    <location>
        <begin position="75"/>
        <end position="110"/>
    </location>
</feature>
<dbReference type="PROSITE" id="PS01124">
    <property type="entry name" value="HTH_ARAC_FAMILY_2"/>
    <property type="match status" value="1"/>
</dbReference>
<feature type="domain" description="HTH araC/xylS-type" evidence="5">
    <location>
        <begin position="211"/>
        <end position="309"/>
    </location>
</feature>
<dbReference type="EMBL" id="BOOR01000072">
    <property type="protein sequence ID" value="GII58866.1"/>
    <property type="molecule type" value="Genomic_DNA"/>
</dbReference>
<sequence length="312" mass="33696">MDVLSDVIATMRTGEPRSALARWRAPWGQAYLPVPGAGFQVILQGSCWLIPAEGAPVALGVGDVVFLVNGRGHALADTPSTPVPEPACDPRDHHRRYAPPPEDDGPRDGPGAVTVALCGAYQLDPVRAHPLLADLPEIVHLPARPGRDPEIRAAVELLGGELARPRLGMDALVPALLDMLLLYILRSWFAEQPELGTVTGWAAALNDPAVSAALHAIHREPARPWTVEALGSHAGLSRAAFARRFAEMTGQPPLTYLTWWRMTVAERLLRESDAPLSAVAAQVGYASEFAFANAFKRRYGTAPGRFRRSERA</sequence>
<organism evidence="6 7">
    <name type="scientific">Planotetraspora thailandica</name>
    <dbReference type="NCBI Taxonomy" id="487172"/>
    <lineage>
        <taxon>Bacteria</taxon>
        <taxon>Bacillati</taxon>
        <taxon>Actinomycetota</taxon>
        <taxon>Actinomycetes</taxon>
        <taxon>Streptosporangiales</taxon>
        <taxon>Streptosporangiaceae</taxon>
        <taxon>Planotetraspora</taxon>
    </lineage>
</organism>
<keyword evidence="3" id="KW-0804">Transcription</keyword>
<dbReference type="InterPro" id="IPR018060">
    <property type="entry name" value="HTH_AraC"/>
</dbReference>
<accession>A0A8J3Y157</accession>
<dbReference type="Proteomes" id="UP000605992">
    <property type="component" value="Unassembled WGS sequence"/>
</dbReference>
<evidence type="ECO:0000256" key="1">
    <source>
        <dbReference type="ARBA" id="ARBA00023015"/>
    </source>
</evidence>
<evidence type="ECO:0000313" key="6">
    <source>
        <dbReference type="EMBL" id="GII58866.1"/>
    </source>
</evidence>
<keyword evidence="1" id="KW-0805">Transcription regulation</keyword>
<dbReference type="InterPro" id="IPR032783">
    <property type="entry name" value="AraC_lig"/>
</dbReference>
<evidence type="ECO:0000313" key="7">
    <source>
        <dbReference type="Proteomes" id="UP000605992"/>
    </source>
</evidence>
<evidence type="ECO:0000256" key="3">
    <source>
        <dbReference type="ARBA" id="ARBA00023163"/>
    </source>
</evidence>
<keyword evidence="2" id="KW-0238">DNA-binding</keyword>
<protein>
    <submittedName>
        <fullName evidence="6">AraC family transcriptional regulator</fullName>
    </submittedName>
</protein>
<dbReference type="AlphaFoldDB" id="A0A8J3Y157"/>
<dbReference type="InterPro" id="IPR018062">
    <property type="entry name" value="HTH_AraC-typ_CS"/>
</dbReference>
<reference evidence="6" key="1">
    <citation type="submission" date="2021-01" db="EMBL/GenBank/DDBJ databases">
        <title>Whole genome shotgun sequence of Planotetraspora thailandica NBRC 104271.</title>
        <authorList>
            <person name="Komaki H."/>
            <person name="Tamura T."/>
        </authorList>
    </citation>
    <scope>NUCLEOTIDE SEQUENCE</scope>
    <source>
        <strain evidence="6">NBRC 104271</strain>
    </source>
</reference>
<dbReference type="PANTHER" id="PTHR46796:SF13">
    <property type="entry name" value="HTH-TYPE TRANSCRIPTIONAL ACTIVATOR RHAS"/>
    <property type="match status" value="1"/>
</dbReference>
<dbReference type="InterPro" id="IPR020449">
    <property type="entry name" value="Tscrpt_reg_AraC-type_HTH"/>
</dbReference>
<evidence type="ECO:0000259" key="5">
    <source>
        <dbReference type="PROSITE" id="PS01124"/>
    </source>
</evidence>
<name>A0A8J3Y157_9ACTN</name>
<comment type="caution">
    <text evidence="6">The sequence shown here is derived from an EMBL/GenBank/DDBJ whole genome shotgun (WGS) entry which is preliminary data.</text>
</comment>
<keyword evidence="7" id="KW-1185">Reference proteome</keyword>
<dbReference type="RefSeq" id="WP_203948947.1">
    <property type="nucleotide sequence ID" value="NZ_BOOR01000072.1"/>
</dbReference>
<dbReference type="Pfam" id="PF12833">
    <property type="entry name" value="HTH_18"/>
    <property type="match status" value="1"/>
</dbReference>
<dbReference type="PANTHER" id="PTHR46796">
    <property type="entry name" value="HTH-TYPE TRANSCRIPTIONAL ACTIVATOR RHAS-RELATED"/>
    <property type="match status" value="1"/>
</dbReference>
<dbReference type="Pfam" id="PF12852">
    <property type="entry name" value="Cupin_6"/>
    <property type="match status" value="1"/>
</dbReference>